<dbReference type="AlphaFoldDB" id="A0AA86QJ67"/>
<comment type="caution">
    <text evidence="1">The sequence shown here is derived from an EMBL/GenBank/DDBJ whole genome shotgun (WGS) entry which is preliminary data.</text>
</comment>
<sequence length="227" mass="26200">MDEFKTDHQEMNEKLTKQNEIILTQLKKVEQQFMDSQKAKKAPTPLKRNMSNAMHPGEIHKIASISNKRSLSNNTVTTKSPTQMLQDVILPPPRLPKHREQQKADEDVTFEVSSEVSTRTIPDQQLIQSIQHNQSVKPKSSLMRANYNLQKSVVLELQNEILRLQPFENSAIMVEEQMNVISELNHRCLELEQVEQKVVNGLKRLNDMLLNGDIGQKLYDELVTMFK</sequence>
<reference evidence="1" key="1">
    <citation type="submission" date="2023-06" db="EMBL/GenBank/DDBJ databases">
        <authorList>
            <person name="Kurt Z."/>
        </authorList>
    </citation>
    <scope>NUCLEOTIDE SEQUENCE</scope>
</reference>
<evidence type="ECO:0000313" key="4">
    <source>
        <dbReference type="Proteomes" id="UP001642409"/>
    </source>
</evidence>
<dbReference type="EMBL" id="CAXDID020000039">
    <property type="protein sequence ID" value="CAL5999320.1"/>
    <property type="molecule type" value="Genomic_DNA"/>
</dbReference>
<accession>A0AA86QJ67</accession>
<gene>
    <name evidence="2" type="ORF">HINF_LOCUS16162</name>
    <name evidence="3" type="ORF">HINF_LOCUS32739</name>
    <name evidence="1" type="ORF">HINF_LOCUS46918</name>
</gene>
<evidence type="ECO:0000313" key="3">
    <source>
        <dbReference type="EMBL" id="CAL6029862.1"/>
    </source>
</evidence>
<organism evidence="1">
    <name type="scientific">Hexamita inflata</name>
    <dbReference type="NCBI Taxonomy" id="28002"/>
    <lineage>
        <taxon>Eukaryota</taxon>
        <taxon>Metamonada</taxon>
        <taxon>Diplomonadida</taxon>
        <taxon>Hexamitidae</taxon>
        <taxon>Hexamitinae</taxon>
        <taxon>Hexamita</taxon>
    </lineage>
</organism>
<protein>
    <submittedName>
        <fullName evidence="2">Hypothetical_protein</fullName>
    </submittedName>
</protein>
<dbReference type="EMBL" id="CATOUU010000916">
    <property type="protein sequence ID" value="CAI9959273.1"/>
    <property type="molecule type" value="Genomic_DNA"/>
</dbReference>
<evidence type="ECO:0000313" key="1">
    <source>
        <dbReference type="EMBL" id="CAI9959273.1"/>
    </source>
</evidence>
<reference evidence="2 4" key="2">
    <citation type="submission" date="2024-07" db="EMBL/GenBank/DDBJ databases">
        <authorList>
            <person name="Akdeniz Z."/>
        </authorList>
    </citation>
    <scope>NUCLEOTIDE SEQUENCE [LARGE SCALE GENOMIC DNA]</scope>
</reference>
<dbReference type="Proteomes" id="UP001642409">
    <property type="component" value="Unassembled WGS sequence"/>
</dbReference>
<keyword evidence="4" id="KW-1185">Reference proteome</keyword>
<evidence type="ECO:0000313" key="2">
    <source>
        <dbReference type="EMBL" id="CAL5999320.1"/>
    </source>
</evidence>
<name>A0AA86QJ67_9EUKA</name>
<proteinExistence type="predicted"/>
<dbReference type="EMBL" id="CAXDID020000112">
    <property type="protein sequence ID" value="CAL6029862.1"/>
    <property type="molecule type" value="Genomic_DNA"/>
</dbReference>